<dbReference type="EMBL" id="JACHDD010000004">
    <property type="protein sequence ID" value="MBB5424413.1"/>
    <property type="molecule type" value="Genomic_DNA"/>
</dbReference>
<feature type="domain" description="Spore coat protein U/FanG" evidence="1">
    <location>
        <begin position="28"/>
        <end position="157"/>
    </location>
</feature>
<gene>
    <name evidence="2" type="ORF">HDG40_002558</name>
</gene>
<keyword evidence="2" id="KW-0167">Capsid protein</keyword>
<accession>A0A7W8Q708</accession>
<sequence>MPIARALPRKPTALMFWLVVVVALALHAPLAHSQSCYVSGAFGMSFGTVSSSGRAATSAITVNCQPDYSGGQTYYYQVCLYLNPGDWSVGQPTRRMSNYNNAYLNYDLFSDAAHTQHIGAPGSTPVYQVHIATPPATPQTVNASVYGWVYPGQAVPATYPFQETGITGVLGYRYSTTGFPASADCSAGGTGGGSITFSSSGVNATFEYGCWVAATDIDFGAVAPPQSQLRENGNIRVQCAPGTSWRVGLDNGLNFDGSMRRMSGPGGFVRYQLYQDASTTQVWGNDDASMVAGTTDVAGNTASLTVYGLVPAQPNLAVGDYIDTIVVTLYY</sequence>
<dbReference type="Proteomes" id="UP000592780">
    <property type="component" value="Unassembled WGS sequence"/>
</dbReference>
<evidence type="ECO:0000313" key="3">
    <source>
        <dbReference type="Proteomes" id="UP000592780"/>
    </source>
</evidence>
<dbReference type="Pfam" id="PF05229">
    <property type="entry name" value="SCPU"/>
    <property type="match status" value="2"/>
</dbReference>
<dbReference type="RefSeq" id="WP_176135827.1">
    <property type="nucleotide sequence ID" value="NZ_JACHDD010000004.1"/>
</dbReference>
<keyword evidence="3" id="KW-1185">Reference proteome</keyword>
<name>A0A7W8Q708_PARAM</name>
<evidence type="ECO:0000259" key="1">
    <source>
        <dbReference type="Pfam" id="PF05229"/>
    </source>
</evidence>
<keyword evidence="2" id="KW-0946">Virion</keyword>
<dbReference type="InterPro" id="IPR007893">
    <property type="entry name" value="Spore_coat_U/FanG"/>
</dbReference>
<dbReference type="AlphaFoldDB" id="A0A7W8Q708"/>
<organism evidence="2 3">
    <name type="scientific">Paraburkholderia atlantica</name>
    <dbReference type="NCBI Taxonomy" id="2654982"/>
    <lineage>
        <taxon>Bacteria</taxon>
        <taxon>Pseudomonadati</taxon>
        <taxon>Pseudomonadota</taxon>
        <taxon>Betaproteobacteria</taxon>
        <taxon>Burkholderiales</taxon>
        <taxon>Burkholderiaceae</taxon>
        <taxon>Paraburkholderia</taxon>
    </lineage>
</organism>
<dbReference type="SMART" id="SM00972">
    <property type="entry name" value="SCPU"/>
    <property type="match status" value="2"/>
</dbReference>
<comment type="caution">
    <text evidence="2">The sequence shown here is derived from an EMBL/GenBank/DDBJ whole genome shotgun (WGS) entry which is preliminary data.</text>
</comment>
<protein>
    <submittedName>
        <fullName evidence="2">Spore coat protein U-like protein</fullName>
    </submittedName>
</protein>
<evidence type="ECO:0000313" key="2">
    <source>
        <dbReference type="EMBL" id="MBB5424413.1"/>
    </source>
</evidence>
<dbReference type="InterPro" id="IPR053167">
    <property type="entry name" value="Spore_coat_component"/>
</dbReference>
<reference evidence="2 3" key="1">
    <citation type="submission" date="2020-08" db="EMBL/GenBank/DDBJ databases">
        <title>Genomic Encyclopedia of Type Strains, Phase IV (KMG-V): Genome sequencing to study the core and pangenomes of soil and plant-associated prokaryotes.</title>
        <authorList>
            <person name="Whitman W."/>
        </authorList>
    </citation>
    <scope>NUCLEOTIDE SEQUENCE [LARGE SCALE GENOMIC DNA]</scope>
    <source>
        <strain evidence="2 3">JPY158</strain>
    </source>
</reference>
<proteinExistence type="predicted"/>
<dbReference type="PANTHER" id="PTHR37089">
    <property type="entry name" value="PROTEIN U-RELATED"/>
    <property type="match status" value="1"/>
</dbReference>
<feature type="domain" description="Spore coat protein U/FanG" evidence="1">
    <location>
        <begin position="200"/>
        <end position="328"/>
    </location>
</feature>